<evidence type="ECO:0000313" key="2">
    <source>
        <dbReference type="EMBL" id="AWI08846.1"/>
    </source>
</evidence>
<gene>
    <name evidence="2" type="ORF">CKA38_05895</name>
</gene>
<accession>A0A2U8E237</accession>
<feature type="signal peptide" evidence="1">
    <location>
        <begin position="1"/>
        <end position="31"/>
    </location>
</feature>
<protein>
    <recommendedName>
        <fullName evidence="4">DUF3352 domain-containing protein</fullName>
    </recommendedName>
</protein>
<dbReference type="Proteomes" id="UP000244896">
    <property type="component" value="Chromosome"/>
</dbReference>
<evidence type="ECO:0000313" key="3">
    <source>
        <dbReference type="Proteomes" id="UP000244896"/>
    </source>
</evidence>
<keyword evidence="1" id="KW-0732">Signal</keyword>
<name>A0A2U8E237_9BACT</name>
<dbReference type="KEGG" id="elut:CKA38_05895"/>
<proteinExistence type="predicted"/>
<sequence length="583" mass="62699">MTSIIPSSLRFALCALAFGAAACLASAPVRAANLAEVPDENAPVIIMLRDIPEILRLWEKTPIAALINDPELSQFNDQMNALRGIAPLPPDAGGMDEITAIIKQVSKLAPNAIVALADINFTSPETLLGSLIVALDLGTGARETEKQISMMLAEGKWERRVEDYFGLPINIEVVPQPSGGESLTIYWAVLDSTLIASGNREHLCASIDRVKRIGKTISFAMSARHSRMMGTIGMAQIAYAANIKSLFATVKKAASEQLAKNPESAMVSMDAIESALGIDAFGDAFFGVILDNNEMQIAGACTHDNPHGLLRLLAPKAGSLPRPPFLPQTLSSVSISNFDAAGTFATVKASVQQIAPFVGALIDAQINNLNQNMGVNLENDLLVNIDGCMITGMFPPAKNSKETSMFLAFPLKKPEAFTAALGKLIAAGGLPEKTRQLGDITIRSVSNGTNYPGSRFEYAIVRNYFLAAGGTGGIDQAVRCWAGQSASVWTDPRFVEMADTMPGNLCGISRYSLRDMARLWFVPAGTAVQRAAIETRPADAGRANTPAPRLPSPSFDSLKDYQVYNYFYRKNDGTYFRTKITRN</sequence>
<keyword evidence="3" id="KW-1185">Reference proteome</keyword>
<dbReference type="RefSeq" id="WP_108824657.1">
    <property type="nucleotide sequence ID" value="NZ_CP023004.1"/>
</dbReference>
<dbReference type="AlphaFoldDB" id="A0A2U8E237"/>
<dbReference type="EMBL" id="CP023004">
    <property type="protein sequence ID" value="AWI08846.1"/>
    <property type="molecule type" value="Genomic_DNA"/>
</dbReference>
<evidence type="ECO:0008006" key="4">
    <source>
        <dbReference type="Google" id="ProtNLM"/>
    </source>
</evidence>
<reference evidence="2 3" key="1">
    <citation type="journal article" date="2018" name="Syst. Appl. Microbiol.">
        <title>Ereboglobus luteus gen. nov. sp. nov. from cockroach guts, and new insights into the oxygen relationship of the genera Opitutus and Didymococcus (Verrucomicrobia: Opitutaceae).</title>
        <authorList>
            <person name="Tegtmeier D."/>
            <person name="Belitz A."/>
            <person name="Radek R."/>
            <person name="Heimerl T."/>
            <person name="Brune A."/>
        </authorList>
    </citation>
    <scope>NUCLEOTIDE SEQUENCE [LARGE SCALE GENOMIC DNA]</scope>
    <source>
        <strain evidence="2 3">Ho45</strain>
    </source>
</reference>
<feature type="chain" id="PRO_5016112560" description="DUF3352 domain-containing protein" evidence="1">
    <location>
        <begin position="32"/>
        <end position="583"/>
    </location>
</feature>
<evidence type="ECO:0000256" key="1">
    <source>
        <dbReference type="SAM" id="SignalP"/>
    </source>
</evidence>
<organism evidence="2 3">
    <name type="scientific">Ereboglobus luteus</name>
    <dbReference type="NCBI Taxonomy" id="1796921"/>
    <lineage>
        <taxon>Bacteria</taxon>
        <taxon>Pseudomonadati</taxon>
        <taxon>Verrucomicrobiota</taxon>
        <taxon>Opitutia</taxon>
        <taxon>Opitutales</taxon>
        <taxon>Opitutaceae</taxon>
        <taxon>Ereboglobus</taxon>
    </lineage>
</organism>